<dbReference type="RefSeq" id="WP_413273215.1">
    <property type="nucleotide sequence ID" value="NZ_JBHFNQ010000198.1"/>
</dbReference>
<evidence type="ECO:0008006" key="3">
    <source>
        <dbReference type="Google" id="ProtNLM"/>
    </source>
</evidence>
<accession>A0ABV4XBL4</accession>
<sequence length="252" mass="28925">MRILAVLLMYYGASSKQTLLKLKFELRSFCSLYPQLFFPLRSLLGKGTIQEVQENTQLVIEGFPRSANSFCVAAIQSVQPEPLIIASHLHAAAQVIRAADLSIPTLVLIRQPAEAIISLKSLELEISYRFNMDYPCWGASVKSYLKAWVNFYLKILPYNENYVIGLFDEVTNDFGGIIEQINQRFYTNFAKFKHTDANVKRVHELVGFHSGPSEKREYLKDLFIKEIEEDHLIPLLLKAEAIYQEFEILAKR</sequence>
<reference evidence="1 2" key="1">
    <citation type="submission" date="2024-09" db="EMBL/GenBank/DDBJ databases">
        <title>Floridaenema gen nov. (Aerosakkonemataceae, Aerosakkonematales ord. nov., Cyanobacteria) from benthic tropical and subtropical fresh waters, with the description of four new species.</title>
        <authorList>
            <person name="Moretto J.A."/>
            <person name="Berthold D.E."/>
            <person name="Lefler F.W."/>
            <person name="Huang I.-S."/>
            <person name="Laughinghouse H. IV."/>
        </authorList>
    </citation>
    <scope>NUCLEOTIDE SEQUENCE [LARGE SCALE GENOMIC DNA]</scope>
    <source>
        <strain evidence="1 2">BLCC-F46</strain>
    </source>
</reference>
<comment type="caution">
    <text evidence="1">The sequence shown here is derived from an EMBL/GenBank/DDBJ whole genome shotgun (WGS) entry which is preliminary data.</text>
</comment>
<dbReference type="Proteomes" id="UP001576774">
    <property type="component" value="Unassembled WGS sequence"/>
</dbReference>
<proteinExistence type="predicted"/>
<protein>
    <recommendedName>
        <fullName evidence="3">Sulfotransferase</fullName>
    </recommendedName>
</protein>
<name>A0ABV4XBL4_9CYAN</name>
<dbReference type="EMBL" id="JBHFNQ010000198">
    <property type="protein sequence ID" value="MFB2880190.1"/>
    <property type="molecule type" value="Genomic_DNA"/>
</dbReference>
<organism evidence="1 2">
    <name type="scientific">Floridaenema aerugineum BLCC-F46</name>
    <dbReference type="NCBI Taxonomy" id="3153654"/>
    <lineage>
        <taxon>Bacteria</taxon>
        <taxon>Bacillati</taxon>
        <taxon>Cyanobacteriota</taxon>
        <taxon>Cyanophyceae</taxon>
        <taxon>Oscillatoriophycideae</taxon>
        <taxon>Aerosakkonematales</taxon>
        <taxon>Aerosakkonemataceae</taxon>
        <taxon>Floridanema</taxon>
        <taxon>Floridanema aerugineum</taxon>
    </lineage>
</organism>
<evidence type="ECO:0000313" key="2">
    <source>
        <dbReference type="Proteomes" id="UP001576774"/>
    </source>
</evidence>
<keyword evidence="2" id="KW-1185">Reference proteome</keyword>
<evidence type="ECO:0000313" key="1">
    <source>
        <dbReference type="EMBL" id="MFB2880190.1"/>
    </source>
</evidence>
<gene>
    <name evidence="1" type="ORF">ACE1CC_25350</name>
</gene>